<feature type="binding site" evidence="21">
    <location>
        <position position="764"/>
    </location>
    <ligand>
        <name>Zn(2+)</name>
        <dbReference type="ChEBI" id="CHEBI:29105"/>
    </ligand>
</feature>
<keyword evidence="8 21" id="KW-0436">Ligase</keyword>
<sequence length="1005" mass="111751">MVESNDSEAGASKQINTRIFRPYQRKTWGLRAEQTSWIDSKMDSTLNSGQIRQKFINFFKRYNHEYVHSSATIPLDDPTLLFANAGMNQFKPIFLNTIDPSHPMAKLKRAANTQKCIRAGGKHNDLDDVGKDVYHHTFFEMLGSWSFGDYFKVLACEMALELLTKEFGIAIERLYVTYFGGNAQAGLDPDLECKQIWLNLGMAEERILPGSMKDNFWEMGDTGPCGPCSEMHYDRIGGRDAAHLVNMDDPNVLEVWNLVFIQFNRETDGSLKPLAKKSIDTGMGLERLVSILQHKMSNYDTDLFQPYFEAIQKGTGIRTYTGKVGADDVDGIDMAYRVLADHARTITIALSDGGRPDNTGRGYVLRRILRRAVRYSHETLNASKGFFASLVDVVVESLGDAFPELKKDPDMVKDIINDEEEQFMKTLNRGRRILERKIQSLGDDKKISGDTAWLLYDTYGFPVDLTGLIAEEKGLGVDLEGFENEKKAAQLRSQGKGMGDDDHIMLDVNAIDELRAKGFEATDDASKYNYKSDDKGNYVFESIEATVKVIRRDKTFMEVVKTGQDCGLLLDCTCFYAEQGGQIYDEGYLIKEDDNSEDKTEFTVKNVQVRGGYVLHIGTVYGELKVGDKVCLFIDEARRRSIMSNHTSTHMLNFALRCVLGEADQRGSLVAPDRLRFDFTAKGAMSTQEIKKSEEITSKMIQEAKPIYAKDSPLAAAKAIQGLRAVFDETYPDPVRVVSVGIPVQDMLTDPSGPAGSVTSVEFCGGTHLQNSRHAGSFVIVTEEAIAKGIRRIVAVTGTEAQKALRKAETLQKSLVALESKVQVQTSPNKEIQKEIADLTEMISAAVIPQWQKDELRDKLKSLKKVMDDLDRAGKADLLKKVREKTKQFIDANPNQPLVVMEMEAGAPAKALNEALKLFKSHSPQTAAMLFAVDSDAGTITCLCQVPQEVASRGLKASDWVNHILDLLDGRGGGKDMSAQATGKNINSLDKALKLATDFAELKIK</sequence>
<evidence type="ECO:0000256" key="19">
    <source>
        <dbReference type="ARBA" id="ARBA00047209"/>
    </source>
</evidence>
<evidence type="ECO:0000256" key="4">
    <source>
        <dbReference type="ARBA" id="ARBA00022481"/>
    </source>
</evidence>
<evidence type="ECO:0000256" key="7">
    <source>
        <dbReference type="ARBA" id="ARBA00022555"/>
    </source>
</evidence>
<evidence type="ECO:0000256" key="1">
    <source>
        <dbReference type="ARBA" id="ARBA00008429"/>
    </source>
</evidence>
<dbReference type="PROSITE" id="PS50860">
    <property type="entry name" value="AA_TRNA_LIGASE_II_ALA"/>
    <property type="match status" value="1"/>
</dbReference>
<accession>A0A401P5X7</accession>
<dbReference type="Gene3D" id="3.30.930.10">
    <property type="entry name" value="Bira Bifunctional Protein, Domain 2"/>
    <property type="match status" value="1"/>
</dbReference>
<comment type="caution">
    <text evidence="23">The sequence shown here is derived from an EMBL/GenBank/DDBJ whole genome shotgun (WGS) entry which is preliminary data.</text>
</comment>
<dbReference type="InterPro" id="IPR018162">
    <property type="entry name" value="Ala-tRNA-ligase_IIc_anticod-bd"/>
</dbReference>
<dbReference type="InterPro" id="IPR018163">
    <property type="entry name" value="Thr/Ala-tRNA-synth_IIc_edit"/>
</dbReference>
<dbReference type="SUPFAM" id="SSF50447">
    <property type="entry name" value="Translation proteins"/>
    <property type="match status" value="1"/>
</dbReference>
<dbReference type="InterPro" id="IPR009000">
    <property type="entry name" value="Transl_B-barrel_sf"/>
</dbReference>
<reference evidence="23 24" key="1">
    <citation type="journal article" date="2018" name="Nat. Ecol. Evol.">
        <title>Shark genomes provide insights into elasmobranch evolution and the origin of vertebrates.</title>
        <authorList>
            <person name="Hara Y"/>
            <person name="Yamaguchi K"/>
            <person name="Onimaru K"/>
            <person name="Kadota M"/>
            <person name="Koyanagi M"/>
            <person name="Keeley SD"/>
            <person name="Tatsumi K"/>
            <person name="Tanaka K"/>
            <person name="Motone F"/>
            <person name="Kageyama Y"/>
            <person name="Nozu R"/>
            <person name="Adachi N"/>
            <person name="Nishimura O"/>
            <person name="Nakagawa R"/>
            <person name="Tanegashima C"/>
            <person name="Kiyatake I"/>
            <person name="Matsumoto R"/>
            <person name="Murakumo K"/>
            <person name="Nishida K"/>
            <person name="Terakita A"/>
            <person name="Kuratani S"/>
            <person name="Sato K"/>
            <person name="Hyodo S Kuraku.S."/>
        </authorList>
    </citation>
    <scope>NUCLEOTIDE SEQUENCE [LARGE SCALE GENOMIC DNA]</scope>
</reference>
<dbReference type="SUPFAM" id="SSF55186">
    <property type="entry name" value="ThrRS/AlaRS common domain"/>
    <property type="match status" value="1"/>
</dbReference>
<dbReference type="GO" id="GO:0006419">
    <property type="term" value="P:alanyl-tRNA aminoacylation"/>
    <property type="evidence" value="ECO:0007669"/>
    <property type="project" value="InterPro"/>
</dbReference>
<dbReference type="OrthoDB" id="2423964at2759"/>
<dbReference type="GO" id="GO:0005739">
    <property type="term" value="C:mitochondrion"/>
    <property type="evidence" value="ECO:0007669"/>
    <property type="project" value="TreeGrafter"/>
</dbReference>
<keyword evidence="7 21" id="KW-0820">tRNA-binding</keyword>
<evidence type="ECO:0000256" key="12">
    <source>
        <dbReference type="ARBA" id="ARBA00022840"/>
    </source>
</evidence>
<evidence type="ECO:0000256" key="20">
    <source>
        <dbReference type="ARBA" id="ARBA00048300"/>
    </source>
</evidence>
<dbReference type="InterPro" id="IPR023033">
    <property type="entry name" value="Ala_tRNA_ligase_euk/bac"/>
</dbReference>
<dbReference type="OMA" id="QYNKDEK"/>
<keyword evidence="16" id="KW-0007">Acetylation</keyword>
<dbReference type="InterPro" id="IPR018165">
    <property type="entry name" value="Ala-tRNA-synth_IIc_core"/>
</dbReference>
<evidence type="ECO:0000256" key="18">
    <source>
        <dbReference type="ARBA" id="ARBA00023242"/>
    </source>
</evidence>
<comment type="similarity">
    <text evidence="1">Belongs to the class-II aminoacyl-tRNA synthetase family. Alax-L subfamily.</text>
</comment>
<keyword evidence="24" id="KW-1185">Reference proteome</keyword>
<gene>
    <name evidence="21" type="primary">AARS</name>
    <name evidence="23" type="ORF">scyTo_0005322</name>
</gene>
<evidence type="ECO:0000256" key="16">
    <source>
        <dbReference type="ARBA" id="ARBA00022990"/>
    </source>
</evidence>
<evidence type="ECO:0000256" key="13">
    <source>
        <dbReference type="ARBA" id="ARBA00022843"/>
    </source>
</evidence>
<feature type="binding site" evidence="21">
    <location>
        <position position="646"/>
    </location>
    <ligand>
        <name>Zn(2+)</name>
        <dbReference type="ChEBI" id="CHEBI:29105"/>
    </ligand>
</feature>
<dbReference type="Proteomes" id="UP000288216">
    <property type="component" value="Unassembled WGS sequence"/>
</dbReference>
<keyword evidence="5" id="KW-0963">Cytoplasm</keyword>
<dbReference type="FunFam" id="3.10.310.40:FF:000002">
    <property type="entry name" value="alanine--tRNA ligase, cytoplasmic"/>
    <property type="match status" value="1"/>
</dbReference>
<evidence type="ECO:0000256" key="6">
    <source>
        <dbReference type="ARBA" id="ARBA00022553"/>
    </source>
</evidence>
<dbReference type="GO" id="GO:0000049">
    <property type="term" value="F:tRNA binding"/>
    <property type="evidence" value="ECO:0007669"/>
    <property type="project" value="UniProtKB-KW"/>
</dbReference>
<name>A0A401P5X7_SCYTO</name>
<dbReference type="InterPro" id="IPR003156">
    <property type="entry name" value="DHHA1_dom"/>
</dbReference>
<dbReference type="InterPro" id="IPR018164">
    <property type="entry name" value="Ala-tRNA-synth_IIc_N"/>
</dbReference>
<feature type="binding site" evidence="21">
    <location>
        <position position="768"/>
    </location>
    <ligand>
        <name>Zn(2+)</name>
        <dbReference type="ChEBI" id="CHEBI:29105"/>
    </ligand>
</feature>
<comment type="catalytic activity">
    <reaction evidence="20 21">
        <text>tRNA(Ala) + L-alanine + ATP = L-alanyl-tRNA(Ala) + AMP + diphosphate</text>
        <dbReference type="Rhea" id="RHEA:12540"/>
        <dbReference type="Rhea" id="RHEA-COMP:9657"/>
        <dbReference type="Rhea" id="RHEA-COMP:9923"/>
        <dbReference type="ChEBI" id="CHEBI:30616"/>
        <dbReference type="ChEBI" id="CHEBI:33019"/>
        <dbReference type="ChEBI" id="CHEBI:57972"/>
        <dbReference type="ChEBI" id="CHEBI:78442"/>
        <dbReference type="ChEBI" id="CHEBI:78497"/>
        <dbReference type="ChEBI" id="CHEBI:456215"/>
        <dbReference type="EC" id="6.1.1.7"/>
    </reaction>
</comment>
<feature type="binding site" evidence="21">
    <location>
        <position position="650"/>
    </location>
    <ligand>
        <name>Zn(2+)</name>
        <dbReference type="ChEBI" id="CHEBI:29105"/>
    </ligand>
</feature>
<dbReference type="CDD" id="cd00673">
    <property type="entry name" value="AlaRS_core"/>
    <property type="match status" value="1"/>
</dbReference>
<dbReference type="InterPro" id="IPR050058">
    <property type="entry name" value="Ala-tRNA_ligase"/>
</dbReference>
<comment type="subunit">
    <text evidence="21">Monomer. Interacts with ANKRD16; the interaction is direct.</text>
</comment>
<evidence type="ECO:0000256" key="14">
    <source>
        <dbReference type="ARBA" id="ARBA00022884"/>
    </source>
</evidence>
<comment type="domain">
    <text evidence="21">Consists of three domains; the N-terminal catalytic domain, the editing domain and the C-terminal C-Ala domain. The editing domain removes incorrectly charged amino acids, while the C-Ala domain, along with tRNA(Ala), serves as a bridge to cooperatively bring together the editing and aminoacylation centers thus stimulating deacylation of misacylated tRNAs.</text>
</comment>
<evidence type="ECO:0000256" key="2">
    <source>
        <dbReference type="ARBA" id="ARBA00013168"/>
    </source>
</evidence>
<evidence type="ECO:0000256" key="8">
    <source>
        <dbReference type="ARBA" id="ARBA00022598"/>
    </source>
</evidence>
<keyword evidence="4" id="KW-0488">Methylation</keyword>
<dbReference type="FunFam" id="3.30.930.10:FF:000011">
    <property type="entry name" value="Alanine--tRNA ligase, cytoplasmic"/>
    <property type="match status" value="1"/>
</dbReference>
<comment type="cofactor">
    <cofactor evidence="21">
        <name>Zn(2+)</name>
        <dbReference type="ChEBI" id="CHEBI:29105"/>
    </cofactor>
    <text evidence="21">Binds 1 zinc ion per subunit.</text>
</comment>
<organism evidence="23 24">
    <name type="scientific">Scyliorhinus torazame</name>
    <name type="common">Cloudy catshark</name>
    <name type="synonym">Catulus torazame</name>
    <dbReference type="NCBI Taxonomy" id="75743"/>
    <lineage>
        <taxon>Eukaryota</taxon>
        <taxon>Metazoa</taxon>
        <taxon>Chordata</taxon>
        <taxon>Craniata</taxon>
        <taxon>Vertebrata</taxon>
        <taxon>Chondrichthyes</taxon>
        <taxon>Elasmobranchii</taxon>
        <taxon>Galeomorphii</taxon>
        <taxon>Galeoidea</taxon>
        <taxon>Carcharhiniformes</taxon>
        <taxon>Scyliorhinidae</taxon>
        <taxon>Scyliorhinus</taxon>
    </lineage>
</organism>
<dbReference type="STRING" id="75743.A0A401P5X7"/>
<dbReference type="Gene3D" id="2.40.30.130">
    <property type="match status" value="1"/>
</dbReference>
<dbReference type="InterPro" id="IPR002318">
    <property type="entry name" value="Ala-tRNA-lgiase_IIc"/>
</dbReference>
<evidence type="ECO:0000256" key="21">
    <source>
        <dbReference type="HAMAP-Rule" id="MF_03133"/>
    </source>
</evidence>
<dbReference type="AlphaFoldDB" id="A0A401P5X7"/>
<dbReference type="GO" id="GO:0002161">
    <property type="term" value="F:aminoacyl-tRNA deacylase activity"/>
    <property type="evidence" value="ECO:0007669"/>
    <property type="project" value="TreeGrafter"/>
</dbReference>
<dbReference type="Pfam" id="PF02272">
    <property type="entry name" value="DHHA1"/>
    <property type="match status" value="1"/>
</dbReference>
<keyword evidence="14 21" id="KW-0694">RNA-binding</keyword>
<keyword evidence="10 21" id="KW-0547">Nucleotide-binding</keyword>
<dbReference type="InterPro" id="IPR045864">
    <property type="entry name" value="aa-tRNA-synth_II/BPL/LPL"/>
</dbReference>
<dbReference type="SUPFAM" id="SSF55681">
    <property type="entry name" value="Class II aaRS and biotin synthetases"/>
    <property type="match status" value="1"/>
</dbReference>
<proteinExistence type="inferred from homology"/>
<dbReference type="EMBL" id="BFAA01001643">
    <property type="protein sequence ID" value="GCB68561.1"/>
    <property type="molecule type" value="Genomic_DNA"/>
</dbReference>
<evidence type="ECO:0000256" key="10">
    <source>
        <dbReference type="ARBA" id="ARBA00022741"/>
    </source>
</evidence>
<dbReference type="PANTHER" id="PTHR11777:SF36">
    <property type="entry name" value="ALANINE--TRNA LIGASE, CYTOPLASMIC"/>
    <property type="match status" value="1"/>
</dbReference>
<dbReference type="NCBIfam" id="TIGR00344">
    <property type="entry name" value="alaS"/>
    <property type="match status" value="1"/>
</dbReference>
<dbReference type="GO" id="GO:0004813">
    <property type="term" value="F:alanine-tRNA ligase activity"/>
    <property type="evidence" value="ECO:0007669"/>
    <property type="project" value="UniProtKB-UniRule"/>
</dbReference>
<dbReference type="HAMAP" id="MF_00036_B">
    <property type="entry name" value="Ala_tRNA_synth_B"/>
    <property type="match status" value="1"/>
</dbReference>
<dbReference type="SUPFAM" id="SSF101353">
    <property type="entry name" value="Putative anticodon-binding domain of alanyl-tRNA synthetase (AlaRS)"/>
    <property type="match status" value="1"/>
</dbReference>
<keyword evidence="13" id="KW-0832">Ubl conjugation</keyword>
<evidence type="ECO:0000313" key="24">
    <source>
        <dbReference type="Proteomes" id="UP000288216"/>
    </source>
</evidence>
<feature type="domain" description="Alanyl-transfer RNA synthetases family profile" evidence="22">
    <location>
        <begin position="46"/>
        <end position="807"/>
    </location>
</feature>
<evidence type="ECO:0000256" key="9">
    <source>
        <dbReference type="ARBA" id="ARBA00022723"/>
    </source>
</evidence>
<evidence type="ECO:0000259" key="22">
    <source>
        <dbReference type="PROSITE" id="PS50860"/>
    </source>
</evidence>
<comment type="function">
    <text evidence="21">Catalyzes the attachment of alanine to tRNA(Ala) in a two-step reaction: alanine is first activated by ATP to form Ala-AMP and then transferred to the acceptor end of tRNA(Ala). Also edits incorrectly charged tRNA(Ala) via its editing domain.</text>
</comment>
<dbReference type="GO" id="GO:0005524">
    <property type="term" value="F:ATP binding"/>
    <property type="evidence" value="ECO:0007669"/>
    <property type="project" value="UniProtKB-UniRule"/>
</dbReference>
<keyword evidence="18" id="KW-0539">Nucleus</keyword>
<evidence type="ECO:0000256" key="5">
    <source>
        <dbReference type="ARBA" id="ARBA00022490"/>
    </source>
</evidence>
<keyword evidence="9 21" id="KW-0479">Metal-binding</keyword>
<dbReference type="Gene3D" id="3.10.310.40">
    <property type="match status" value="1"/>
</dbReference>
<keyword evidence="11 21" id="KW-0862">Zinc</keyword>
<protein>
    <recommendedName>
        <fullName evidence="3">Alanine--tRNA ligase</fullName>
        <ecNumber evidence="2">6.1.1.7</ecNumber>
    </recommendedName>
    <alternativeName>
        <fullName evidence="19">Protein lactyltransferase AARS1</fullName>
    </alternativeName>
</protein>
<keyword evidence="15 21" id="KW-0648">Protein biosynthesis</keyword>
<evidence type="ECO:0000256" key="17">
    <source>
        <dbReference type="ARBA" id="ARBA00023146"/>
    </source>
</evidence>
<dbReference type="Pfam" id="PF01411">
    <property type="entry name" value="tRNA-synt_2c"/>
    <property type="match status" value="1"/>
</dbReference>
<dbReference type="FunFam" id="3.30.980.10:FF:000004">
    <property type="entry name" value="Alanine--tRNA ligase, cytoplasmic"/>
    <property type="match status" value="1"/>
</dbReference>
<evidence type="ECO:0000256" key="3">
    <source>
        <dbReference type="ARBA" id="ARBA00017959"/>
    </source>
</evidence>
<dbReference type="Pfam" id="PF07973">
    <property type="entry name" value="tRNA_SAD"/>
    <property type="match status" value="1"/>
</dbReference>
<evidence type="ECO:0000313" key="23">
    <source>
        <dbReference type="EMBL" id="GCB68561.1"/>
    </source>
</evidence>
<keyword evidence="17 21" id="KW-0030">Aminoacyl-tRNA synthetase</keyword>
<dbReference type="EC" id="6.1.1.7" evidence="2"/>
<keyword evidence="6" id="KW-0597">Phosphoprotein</keyword>
<evidence type="ECO:0000256" key="11">
    <source>
        <dbReference type="ARBA" id="ARBA00022833"/>
    </source>
</evidence>
<dbReference type="GO" id="GO:0008270">
    <property type="term" value="F:zinc ion binding"/>
    <property type="evidence" value="ECO:0007669"/>
    <property type="project" value="UniProtKB-UniRule"/>
</dbReference>
<dbReference type="Gene3D" id="3.30.980.10">
    <property type="entry name" value="Threonyl-trna Synthetase, Chain A, domain 2"/>
    <property type="match status" value="1"/>
</dbReference>
<dbReference type="FunFam" id="2.40.30.130:FF:000002">
    <property type="entry name" value="alanine--tRNA ligase, cytoplasmic"/>
    <property type="match status" value="1"/>
</dbReference>
<dbReference type="PANTHER" id="PTHR11777">
    <property type="entry name" value="ALANYL-TRNA SYNTHETASE"/>
    <property type="match status" value="1"/>
</dbReference>
<dbReference type="PRINTS" id="PR00980">
    <property type="entry name" value="TRNASYNTHALA"/>
</dbReference>
<evidence type="ECO:0000256" key="15">
    <source>
        <dbReference type="ARBA" id="ARBA00022917"/>
    </source>
</evidence>
<dbReference type="InterPro" id="IPR012947">
    <property type="entry name" value="tRNA_SAD"/>
</dbReference>
<keyword evidence="12 21" id="KW-0067">ATP-binding</keyword>
<dbReference type="SMART" id="SM00863">
    <property type="entry name" value="tRNA_SAD"/>
    <property type="match status" value="1"/>
</dbReference>